<evidence type="ECO:0000313" key="2">
    <source>
        <dbReference type="EnsemblMetazoa" id="GAUT006929-PA"/>
    </source>
</evidence>
<protein>
    <submittedName>
        <fullName evidence="2">Uncharacterized protein</fullName>
    </submittedName>
</protein>
<keyword evidence="1" id="KW-1133">Transmembrane helix</keyword>
<dbReference type="EnsemblMetazoa" id="GAUT006929-RA">
    <property type="protein sequence ID" value="GAUT006929-PA"/>
    <property type="gene ID" value="GAUT006929"/>
</dbReference>
<evidence type="ECO:0000313" key="3">
    <source>
        <dbReference type="Proteomes" id="UP000078200"/>
    </source>
</evidence>
<keyword evidence="1" id="KW-0472">Membrane</keyword>
<keyword evidence="1" id="KW-0812">Transmembrane</keyword>
<dbReference type="Proteomes" id="UP000078200">
    <property type="component" value="Unassembled WGS sequence"/>
</dbReference>
<evidence type="ECO:0000256" key="1">
    <source>
        <dbReference type="SAM" id="Phobius"/>
    </source>
</evidence>
<reference evidence="2" key="1">
    <citation type="submission" date="2020-05" db="UniProtKB">
        <authorList>
            <consortium name="EnsemblMetazoa"/>
        </authorList>
    </citation>
    <scope>IDENTIFICATION</scope>
    <source>
        <strain evidence="2">TTRI</strain>
    </source>
</reference>
<sequence>MASNACPLTGHHTLCVPQDKNMRRSGPFSCILFKIKALLFLIITNPAGLSKITKPLHLFIVEASSSTGVVKPSVDSVKKVPTFLPPIIVLMAFSCIPLHITTLTPRSKAQVAALTFESIPPVPTYSDNNSNTERRFIVETEEVTKPSSYNLSTCSST</sequence>
<keyword evidence="3" id="KW-1185">Reference proteome</keyword>
<feature type="transmembrane region" description="Helical" evidence="1">
    <location>
        <begin position="28"/>
        <end position="49"/>
    </location>
</feature>
<dbReference type="VEuPathDB" id="VectorBase:GAUT006929"/>
<feature type="transmembrane region" description="Helical" evidence="1">
    <location>
        <begin position="83"/>
        <end position="100"/>
    </location>
</feature>
<organism evidence="2 3">
    <name type="scientific">Glossina austeni</name>
    <name type="common">Savannah tsetse fly</name>
    <dbReference type="NCBI Taxonomy" id="7395"/>
    <lineage>
        <taxon>Eukaryota</taxon>
        <taxon>Metazoa</taxon>
        <taxon>Ecdysozoa</taxon>
        <taxon>Arthropoda</taxon>
        <taxon>Hexapoda</taxon>
        <taxon>Insecta</taxon>
        <taxon>Pterygota</taxon>
        <taxon>Neoptera</taxon>
        <taxon>Endopterygota</taxon>
        <taxon>Diptera</taxon>
        <taxon>Brachycera</taxon>
        <taxon>Muscomorpha</taxon>
        <taxon>Hippoboscoidea</taxon>
        <taxon>Glossinidae</taxon>
        <taxon>Glossina</taxon>
    </lineage>
</organism>
<accession>A0A1A9UJJ9</accession>
<name>A0A1A9UJJ9_GLOAU</name>
<dbReference type="AlphaFoldDB" id="A0A1A9UJJ9"/>
<proteinExistence type="predicted"/>